<name>A0A4D7C3G6_9SPHN</name>
<evidence type="ECO:0000313" key="1">
    <source>
        <dbReference type="EMBL" id="QCI80294.1"/>
    </source>
</evidence>
<dbReference type="RefSeq" id="WP_222873161.1">
    <property type="nucleotide sequence ID" value="NZ_CP039704.1"/>
</dbReference>
<accession>A0A4D7C3G6</accession>
<dbReference type="Proteomes" id="UP000298714">
    <property type="component" value="Chromosome"/>
</dbReference>
<dbReference type="KEGG" id="hgn:E6W36_14590"/>
<dbReference type="EMBL" id="CP039704">
    <property type="protein sequence ID" value="QCI80294.1"/>
    <property type="molecule type" value="Genomic_DNA"/>
</dbReference>
<proteinExistence type="predicted"/>
<keyword evidence="2" id="KW-1185">Reference proteome</keyword>
<protein>
    <submittedName>
        <fullName evidence="1">Uncharacterized protein</fullName>
    </submittedName>
</protein>
<evidence type="ECO:0000313" key="2">
    <source>
        <dbReference type="Proteomes" id="UP000298714"/>
    </source>
</evidence>
<reference evidence="2" key="1">
    <citation type="submission" date="2019-04" db="EMBL/GenBank/DDBJ databases">
        <title>Complete genome sequence of Sphingomonas sp. W1-2-3.</title>
        <authorList>
            <person name="Im W.T."/>
        </authorList>
    </citation>
    <scope>NUCLEOTIDE SEQUENCE [LARGE SCALE GENOMIC DNA]</scope>
    <source>
        <strain evidence="2">W1-2-3</strain>
    </source>
</reference>
<sequence length="92" mass="10461">MTVTNGGGYWRVWLARRLGDVPSRDALSLADDAPRLYLDQASATQRAVQRISRCCCPAPTVRSASSRRRTRLRRQRSYTTCCLRRTSARRCA</sequence>
<dbReference type="AlphaFoldDB" id="A0A4D7C3G6"/>
<organism evidence="1 2">
    <name type="scientific">Hankyongella ginsenosidimutans</name>
    <dbReference type="NCBI Taxonomy" id="1763828"/>
    <lineage>
        <taxon>Bacteria</taxon>
        <taxon>Pseudomonadati</taxon>
        <taxon>Pseudomonadota</taxon>
        <taxon>Alphaproteobacteria</taxon>
        <taxon>Sphingomonadales</taxon>
        <taxon>Sphingomonadaceae</taxon>
        <taxon>Hankyongella</taxon>
    </lineage>
</organism>
<gene>
    <name evidence="1" type="ORF">E6W36_14590</name>
</gene>